<feature type="region of interest" description="Disordered" evidence="1">
    <location>
        <begin position="345"/>
        <end position="383"/>
    </location>
</feature>
<evidence type="ECO:0000259" key="3">
    <source>
        <dbReference type="Pfam" id="PF00775"/>
    </source>
</evidence>
<dbReference type="InterPro" id="IPR015889">
    <property type="entry name" value="Intradiol_dOase_core"/>
</dbReference>
<feature type="chain" id="PRO_5012079029" description="Intradiol ring-cleavage dioxygenases domain-containing protein" evidence="2">
    <location>
        <begin position="22"/>
        <end position="383"/>
    </location>
</feature>
<dbReference type="AlphaFoldDB" id="A0A1Y2LXV0"/>
<evidence type="ECO:0000313" key="4">
    <source>
        <dbReference type="EMBL" id="OSS48623.1"/>
    </source>
</evidence>
<dbReference type="Proteomes" id="UP000193240">
    <property type="component" value="Unassembled WGS sequence"/>
</dbReference>
<feature type="signal peptide" evidence="2">
    <location>
        <begin position="1"/>
        <end position="21"/>
    </location>
</feature>
<dbReference type="InParanoid" id="A0A1Y2LXV0"/>
<proteinExistence type="predicted"/>
<dbReference type="Pfam" id="PF00775">
    <property type="entry name" value="Dioxygenase_C"/>
    <property type="match status" value="1"/>
</dbReference>
<evidence type="ECO:0000313" key="5">
    <source>
        <dbReference type="Proteomes" id="UP000193240"/>
    </source>
</evidence>
<dbReference type="PANTHER" id="PTHR34315">
    <property type="match status" value="1"/>
</dbReference>
<dbReference type="SUPFAM" id="SSF49482">
    <property type="entry name" value="Aromatic compound dioxygenase"/>
    <property type="match status" value="1"/>
</dbReference>
<dbReference type="Gene3D" id="2.60.130.10">
    <property type="entry name" value="Aromatic compound dioxygenase"/>
    <property type="match status" value="1"/>
</dbReference>
<organism evidence="4 5">
    <name type="scientific">Epicoccum nigrum</name>
    <name type="common">Soil fungus</name>
    <name type="synonym">Epicoccum purpurascens</name>
    <dbReference type="NCBI Taxonomy" id="105696"/>
    <lineage>
        <taxon>Eukaryota</taxon>
        <taxon>Fungi</taxon>
        <taxon>Dikarya</taxon>
        <taxon>Ascomycota</taxon>
        <taxon>Pezizomycotina</taxon>
        <taxon>Dothideomycetes</taxon>
        <taxon>Pleosporomycetidae</taxon>
        <taxon>Pleosporales</taxon>
        <taxon>Pleosporineae</taxon>
        <taxon>Didymellaceae</taxon>
        <taxon>Epicoccum</taxon>
    </lineage>
</organism>
<accession>A0A1Y2LXV0</accession>
<protein>
    <recommendedName>
        <fullName evidence="3">Intradiol ring-cleavage dioxygenases domain-containing protein</fullName>
    </recommendedName>
</protein>
<dbReference type="PANTHER" id="PTHR34315:SF9">
    <property type="entry name" value="INTRADIOL RING-CLEAVAGE DIOXYGENASES DOMAIN-CONTAINING PROTEIN-RELATED"/>
    <property type="match status" value="1"/>
</dbReference>
<gene>
    <name evidence="4" type="ORF">B5807_07046</name>
</gene>
<reference evidence="4 5" key="1">
    <citation type="journal article" date="2017" name="Genome Announc.">
        <title>Genome sequence of the saprophytic ascomycete Epicoccum nigrum ICMP 19927 strain isolated from New Zealand.</title>
        <authorList>
            <person name="Fokin M."/>
            <person name="Fleetwood D."/>
            <person name="Weir B.S."/>
            <person name="Villas-Boas S.G."/>
        </authorList>
    </citation>
    <scope>NUCLEOTIDE SEQUENCE [LARGE SCALE GENOMIC DNA]</scope>
    <source>
        <strain evidence="4 5">ICMP 19927</strain>
    </source>
</reference>
<dbReference type="OMA" id="YSGVQDD"/>
<dbReference type="InterPro" id="IPR000627">
    <property type="entry name" value="Intradiol_dOase_C"/>
</dbReference>
<dbReference type="STRING" id="105696.A0A1Y2LXV0"/>
<dbReference type="CDD" id="cd03457">
    <property type="entry name" value="intradiol_dioxygenase_like"/>
    <property type="match status" value="1"/>
</dbReference>
<feature type="domain" description="Intradiol ring-cleavage dioxygenases" evidence="3">
    <location>
        <begin position="137"/>
        <end position="228"/>
    </location>
</feature>
<evidence type="ECO:0000256" key="2">
    <source>
        <dbReference type="SAM" id="SignalP"/>
    </source>
</evidence>
<evidence type="ECO:0000256" key="1">
    <source>
        <dbReference type="SAM" id="MobiDB-lite"/>
    </source>
</evidence>
<dbReference type="EMBL" id="KZ107845">
    <property type="protein sequence ID" value="OSS48623.1"/>
    <property type="molecule type" value="Genomic_DNA"/>
</dbReference>
<keyword evidence="2" id="KW-0732">Signal</keyword>
<sequence>MVYLYPITLMTAFGLAIPAFAHPGHEHEVIDRAVKRSFLANSRRSLNDCAAKLEARGTLQDAALHRRALLDGLRKNAPAGGLARRDADTILNTTHHSDATDVTPYTDVSTLFTTNQTCILSPEGEVGPFWVKGEYNRQDIVDDEPGVVNYMHAQFIDVNTCEPIPELYWDVWNCNSTGVYSGVQDDSNGNGDDASNLDNMALRGLQKTDENGIASFRSIFPGHYSGRATHVHVVGHVNASLQRNGTITGGSVSHIGQLFFDQDLITDVESTYPYNTSTVDITLNSVDHVFTVETEESNSDPIFNYVYLDESAGAEGGVFSWITIGLDPTASFEASYAALLTADGGVKNEESSGGPTGGDAPSGSMSGAAPTGTIPSGAPTSSA</sequence>
<name>A0A1Y2LXV0_EPING</name>
<dbReference type="GO" id="GO:0016702">
    <property type="term" value="F:oxidoreductase activity, acting on single donors with incorporation of molecular oxygen, incorporation of two atoms of oxygen"/>
    <property type="evidence" value="ECO:0007669"/>
    <property type="project" value="InterPro"/>
</dbReference>
<keyword evidence="5" id="KW-1185">Reference proteome</keyword>
<dbReference type="GO" id="GO:0008199">
    <property type="term" value="F:ferric iron binding"/>
    <property type="evidence" value="ECO:0007669"/>
    <property type="project" value="InterPro"/>
</dbReference>